<sequence length="134" mass="15369">MYSIRTRIGLCLAGAMAMTVLHFVLLFLPIEIETMKAVLLMAIPILWILWLIHRLVAMIPTALIPIYILAWVASAHVFLYGLLSMDDGRLKEKFHIELSDSVVDWSELLLVEVLFFLSLAFGLSFLHRKQAWRS</sequence>
<dbReference type="EMBL" id="WBUI01000017">
    <property type="protein sequence ID" value="KAB2930900.1"/>
    <property type="molecule type" value="Genomic_DNA"/>
</dbReference>
<feature type="transmembrane region" description="Helical" evidence="1">
    <location>
        <begin position="34"/>
        <end position="52"/>
    </location>
</feature>
<protein>
    <recommendedName>
        <fullName evidence="4">Transmembrane protein</fullName>
    </recommendedName>
</protein>
<evidence type="ECO:0000313" key="2">
    <source>
        <dbReference type="EMBL" id="KAB2930900.1"/>
    </source>
</evidence>
<reference evidence="2 3" key="1">
    <citation type="submission" date="2019-10" db="EMBL/GenBank/DDBJ databases">
        <title>Extracellular Electron Transfer in a Candidatus Methanoperedens spp. Enrichment Culture.</title>
        <authorList>
            <person name="Berger S."/>
            <person name="Rangel Shaw D."/>
            <person name="Berben T."/>
            <person name="In 'T Zandt M."/>
            <person name="Frank J."/>
            <person name="Reimann J."/>
            <person name="Jetten M.S.M."/>
            <person name="Welte C.U."/>
        </authorList>
    </citation>
    <scope>NUCLEOTIDE SEQUENCE [LARGE SCALE GENOMIC DNA]</scope>
    <source>
        <strain evidence="2">SB12</strain>
    </source>
</reference>
<evidence type="ECO:0000313" key="3">
    <source>
        <dbReference type="Proteomes" id="UP000460298"/>
    </source>
</evidence>
<keyword evidence="1" id="KW-0472">Membrane</keyword>
<gene>
    <name evidence="2" type="ORF">F9K24_15665</name>
</gene>
<feature type="transmembrane region" description="Helical" evidence="1">
    <location>
        <begin position="105"/>
        <end position="126"/>
    </location>
</feature>
<dbReference type="AlphaFoldDB" id="A0A833GZM6"/>
<evidence type="ECO:0008006" key="4">
    <source>
        <dbReference type="Google" id="ProtNLM"/>
    </source>
</evidence>
<comment type="caution">
    <text evidence="2">The sequence shown here is derived from an EMBL/GenBank/DDBJ whole genome shotgun (WGS) entry which is preliminary data.</text>
</comment>
<name>A0A833GZM6_9LEPT</name>
<keyword evidence="1" id="KW-1133">Transmembrane helix</keyword>
<evidence type="ECO:0000256" key="1">
    <source>
        <dbReference type="SAM" id="Phobius"/>
    </source>
</evidence>
<organism evidence="2 3">
    <name type="scientific">Leptonema illini</name>
    <dbReference type="NCBI Taxonomy" id="183"/>
    <lineage>
        <taxon>Bacteria</taxon>
        <taxon>Pseudomonadati</taxon>
        <taxon>Spirochaetota</taxon>
        <taxon>Spirochaetia</taxon>
        <taxon>Leptospirales</taxon>
        <taxon>Leptospiraceae</taxon>
        <taxon>Leptonema</taxon>
    </lineage>
</organism>
<dbReference type="Proteomes" id="UP000460298">
    <property type="component" value="Unassembled WGS sequence"/>
</dbReference>
<feature type="transmembrane region" description="Helical" evidence="1">
    <location>
        <begin position="64"/>
        <end position="85"/>
    </location>
</feature>
<keyword evidence="1" id="KW-0812">Transmembrane</keyword>
<feature type="transmembrane region" description="Helical" evidence="1">
    <location>
        <begin position="7"/>
        <end position="28"/>
    </location>
</feature>
<proteinExistence type="predicted"/>
<accession>A0A833GZM6</accession>